<comment type="caution">
    <text evidence="1">The sequence shown here is derived from an EMBL/GenBank/DDBJ whole genome shotgun (WGS) entry which is preliminary data.</text>
</comment>
<dbReference type="RefSeq" id="WP_055576328.1">
    <property type="nucleotide sequence ID" value="NZ_LKTM01000007.1"/>
</dbReference>
<protein>
    <recommendedName>
        <fullName evidence="3">DUF3800 domain-containing protein</fullName>
    </recommendedName>
</protein>
<gene>
    <name evidence="1" type="ORF">AO501_26680</name>
</gene>
<evidence type="ECO:0008006" key="3">
    <source>
        <dbReference type="Google" id="ProtNLM"/>
    </source>
</evidence>
<dbReference type="AlphaFoldDB" id="A0A0Q2LY70"/>
<dbReference type="OrthoDB" id="5188615at2"/>
<organism evidence="1 2">
    <name type="scientific">Mycobacterium gordonae</name>
    <dbReference type="NCBI Taxonomy" id="1778"/>
    <lineage>
        <taxon>Bacteria</taxon>
        <taxon>Bacillati</taxon>
        <taxon>Actinomycetota</taxon>
        <taxon>Actinomycetes</taxon>
        <taxon>Mycobacteriales</taxon>
        <taxon>Mycobacteriaceae</taxon>
        <taxon>Mycobacterium</taxon>
    </lineage>
</organism>
<proteinExistence type="predicted"/>
<evidence type="ECO:0000313" key="2">
    <source>
        <dbReference type="Proteomes" id="UP000051677"/>
    </source>
</evidence>
<dbReference type="Proteomes" id="UP000051677">
    <property type="component" value="Unassembled WGS sequence"/>
</dbReference>
<accession>A0A0Q2LY70</accession>
<name>A0A0Q2LY70_MYCGO</name>
<evidence type="ECO:0000313" key="1">
    <source>
        <dbReference type="EMBL" id="KQH80817.1"/>
    </source>
</evidence>
<dbReference type="EMBL" id="LKTM01000007">
    <property type="protein sequence ID" value="KQH80817.1"/>
    <property type="molecule type" value="Genomic_DNA"/>
</dbReference>
<sequence>MTARHIYVDETKHRDYLMVAAVVLGEDLTSARAVVQDLLKPGQHHLHMKDEADGRKEAIAKTLAAADLRATVYDAGRRHRTQMLARAACLSALVHDLATSDAETLIVLDQDDTLVQSDRRLLYRAVRAAGREATMRYEHRRAATEHLLGIPDAFAWCWAKGGHWRSHIRPVITARTV</sequence>
<reference evidence="1 2" key="1">
    <citation type="submission" date="2015-10" db="EMBL/GenBank/DDBJ databases">
        <title>Mycobacterium gordonae draft genome assembly.</title>
        <authorList>
            <person name="Ustinova V."/>
            <person name="Smirnova T."/>
            <person name="Blagodatskikh K."/>
            <person name="Varlamov D."/>
            <person name="Larionova E."/>
            <person name="Chernousova L."/>
        </authorList>
    </citation>
    <scope>NUCLEOTIDE SEQUENCE [LARGE SCALE GENOMIC DNA]</scope>
    <source>
        <strain evidence="1 2">CTRI 14-8773</strain>
    </source>
</reference>